<feature type="transmembrane region" description="Helical" evidence="1">
    <location>
        <begin position="70"/>
        <end position="92"/>
    </location>
</feature>
<dbReference type="Pfam" id="PF20152">
    <property type="entry name" value="DUF6534"/>
    <property type="match status" value="1"/>
</dbReference>
<dbReference type="AlphaFoldDB" id="A0AA39TXM3"/>
<dbReference type="GeneID" id="85355045"/>
<keyword evidence="1" id="KW-1133">Transmembrane helix</keyword>
<evidence type="ECO:0000313" key="4">
    <source>
        <dbReference type="Proteomes" id="UP001175211"/>
    </source>
</evidence>
<name>A0AA39TXM3_ARMTA</name>
<keyword evidence="1" id="KW-0812">Transmembrane</keyword>
<dbReference type="EMBL" id="JAUEPS010000004">
    <property type="protein sequence ID" value="KAK0466154.1"/>
    <property type="molecule type" value="Genomic_DNA"/>
</dbReference>
<feature type="transmembrane region" description="Helical" evidence="1">
    <location>
        <begin position="34"/>
        <end position="64"/>
    </location>
</feature>
<proteinExistence type="predicted"/>
<evidence type="ECO:0000259" key="2">
    <source>
        <dbReference type="Pfam" id="PF20152"/>
    </source>
</evidence>
<feature type="transmembrane region" description="Helical" evidence="1">
    <location>
        <begin position="6"/>
        <end position="22"/>
    </location>
</feature>
<keyword evidence="1" id="KW-0472">Membrane</keyword>
<feature type="domain" description="DUF6534" evidence="2">
    <location>
        <begin position="5"/>
        <end position="95"/>
    </location>
</feature>
<accession>A0AA39TXM3</accession>
<evidence type="ECO:0000313" key="3">
    <source>
        <dbReference type="EMBL" id="KAK0466154.1"/>
    </source>
</evidence>
<reference evidence="3" key="1">
    <citation type="submission" date="2023-06" db="EMBL/GenBank/DDBJ databases">
        <authorList>
            <consortium name="Lawrence Berkeley National Laboratory"/>
            <person name="Ahrendt S."/>
            <person name="Sahu N."/>
            <person name="Indic B."/>
            <person name="Wong-Bajracharya J."/>
            <person name="Merenyi Z."/>
            <person name="Ke H.-M."/>
            <person name="Monk M."/>
            <person name="Kocsube S."/>
            <person name="Drula E."/>
            <person name="Lipzen A."/>
            <person name="Balint B."/>
            <person name="Henrissat B."/>
            <person name="Andreopoulos B."/>
            <person name="Martin F.M."/>
            <person name="Harder C.B."/>
            <person name="Rigling D."/>
            <person name="Ford K.L."/>
            <person name="Foster G.D."/>
            <person name="Pangilinan J."/>
            <person name="Papanicolaou A."/>
            <person name="Barry K."/>
            <person name="LaButti K."/>
            <person name="Viragh M."/>
            <person name="Koriabine M."/>
            <person name="Yan M."/>
            <person name="Riley R."/>
            <person name="Champramary S."/>
            <person name="Plett K.L."/>
            <person name="Tsai I.J."/>
            <person name="Slot J."/>
            <person name="Sipos G."/>
            <person name="Plett J."/>
            <person name="Nagy L.G."/>
            <person name="Grigoriev I.V."/>
        </authorList>
    </citation>
    <scope>NUCLEOTIDE SEQUENCE</scope>
    <source>
        <strain evidence="3">CCBAS 213</strain>
    </source>
</reference>
<gene>
    <name evidence="3" type="ORF">EV420DRAFT_1510150</name>
</gene>
<dbReference type="InterPro" id="IPR045339">
    <property type="entry name" value="DUF6534"/>
</dbReference>
<protein>
    <recommendedName>
        <fullName evidence="2">DUF6534 domain-containing protein</fullName>
    </recommendedName>
</protein>
<organism evidence="3 4">
    <name type="scientific">Armillaria tabescens</name>
    <name type="common">Ringless honey mushroom</name>
    <name type="synonym">Agaricus tabescens</name>
    <dbReference type="NCBI Taxonomy" id="1929756"/>
    <lineage>
        <taxon>Eukaryota</taxon>
        <taxon>Fungi</taxon>
        <taxon>Dikarya</taxon>
        <taxon>Basidiomycota</taxon>
        <taxon>Agaricomycotina</taxon>
        <taxon>Agaricomycetes</taxon>
        <taxon>Agaricomycetidae</taxon>
        <taxon>Agaricales</taxon>
        <taxon>Marasmiineae</taxon>
        <taxon>Physalacriaceae</taxon>
        <taxon>Desarmillaria</taxon>
    </lineage>
</organism>
<keyword evidence="4" id="KW-1185">Reference proteome</keyword>
<dbReference type="RefSeq" id="XP_060336981.1">
    <property type="nucleotide sequence ID" value="XM_060471497.1"/>
</dbReference>
<dbReference type="Proteomes" id="UP001175211">
    <property type="component" value="Unassembled WGS sequence"/>
</dbReference>
<evidence type="ECO:0000256" key="1">
    <source>
        <dbReference type="SAM" id="Phobius"/>
    </source>
</evidence>
<comment type="caution">
    <text evidence="3">The sequence shown here is derived from an EMBL/GenBank/DDBJ whole genome shotgun (WGS) entry which is preliminary data.</text>
</comment>
<sequence length="148" mass="16698">MWAVSAAVDILISASLLAMLWTRRHNVFKDTTQILNRLSILIVNTGLWTSLITVLTLIGLQVVILEEQDIYAALSFITCPLYCNTLLANLNIRDYIRHGGRPQDATTIRTERVSFVQFDSFRSCQTSNPLETNDQWDPSKVEVSNVIA</sequence>